<evidence type="ECO:0000256" key="2">
    <source>
        <dbReference type="SAM" id="MobiDB-lite"/>
    </source>
</evidence>
<organism evidence="3 4">
    <name type="scientific">Microdochium bolleyi</name>
    <dbReference type="NCBI Taxonomy" id="196109"/>
    <lineage>
        <taxon>Eukaryota</taxon>
        <taxon>Fungi</taxon>
        <taxon>Dikarya</taxon>
        <taxon>Ascomycota</taxon>
        <taxon>Pezizomycotina</taxon>
        <taxon>Sordariomycetes</taxon>
        <taxon>Xylariomycetidae</taxon>
        <taxon>Xylariales</taxon>
        <taxon>Microdochiaceae</taxon>
        <taxon>Microdochium</taxon>
    </lineage>
</organism>
<dbReference type="Proteomes" id="UP000070501">
    <property type="component" value="Unassembled WGS sequence"/>
</dbReference>
<sequence>MTAPISPPPQQSYLSNVDESRLPRGQCRYILLNPEIKGQRCACIGFTLNHDHPGVVCQCGHQSCYHVRDVDPQPGTDEVVRLRQRVRALEQQLDREYQGGLGGDLAAIVKRLGELEDVVERSKEETAADIKGCYRNVSRTWQSVDQVIRRQKLQDTFWDERLDDHADSLSRLDDKFKELNEVSISIEERLESLERSDAETEDPIRAVMPALTQHEVNDRAHPGPVRSTLRDLETIQRHEAERKSVTSDSNTPSAPRDSAVESQDWTVHVSLLPSMSQPFPFEKDTRAYKRCLSRGLHRMVAVSGHDSDSFVSAVSETFGQLLKGRDWAPLHARLCDTQPLAGLPMLRHLDSALTKPSNYTHEFLSEHCAVLSPDGKIDSLYIAMLHDTVSWEELRASPTFLNGLASSWDFDPRLDRREPGSGGPPVTADAASCFPHHIAKKRQSTEISQGSETRCRSSSPTMTRTTKPSAAARTETTTNQAVAGMADISESDAYLRPFKVPRTTYDLPVTIKVQPRGEATALA</sequence>
<feature type="compositionally biased region" description="Basic and acidic residues" evidence="2">
    <location>
        <begin position="228"/>
        <end position="245"/>
    </location>
</feature>
<evidence type="ECO:0000313" key="3">
    <source>
        <dbReference type="EMBL" id="KXJ92796.1"/>
    </source>
</evidence>
<name>A0A136J711_9PEZI</name>
<keyword evidence="4" id="KW-1185">Reference proteome</keyword>
<evidence type="ECO:0000256" key="1">
    <source>
        <dbReference type="SAM" id="Coils"/>
    </source>
</evidence>
<accession>A0A136J711</accession>
<evidence type="ECO:0000313" key="4">
    <source>
        <dbReference type="Proteomes" id="UP000070501"/>
    </source>
</evidence>
<reference evidence="4" key="1">
    <citation type="submission" date="2016-02" db="EMBL/GenBank/DDBJ databases">
        <title>Draft genome sequence of Microdochium bolleyi, a fungal endophyte of beachgrass.</title>
        <authorList>
            <consortium name="DOE Joint Genome Institute"/>
            <person name="David A.S."/>
            <person name="May G."/>
            <person name="Haridas S."/>
            <person name="Lim J."/>
            <person name="Wang M."/>
            <person name="Labutti K."/>
            <person name="Lipzen A."/>
            <person name="Barry K."/>
            <person name="Grigoriev I.V."/>
        </authorList>
    </citation>
    <scope>NUCLEOTIDE SEQUENCE [LARGE SCALE GENOMIC DNA]</scope>
    <source>
        <strain evidence="4">J235TASD1</strain>
    </source>
</reference>
<keyword evidence="1" id="KW-0175">Coiled coil</keyword>
<dbReference type="EMBL" id="KQ964248">
    <property type="protein sequence ID" value="KXJ92796.1"/>
    <property type="molecule type" value="Genomic_DNA"/>
</dbReference>
<dbReference type="OrthoDB" id="4187949at2759"/>
<dbReference type="STRING" id="196109.A0A136J711"/>
<feature type="region of interest" description="Disordered" evidence="2">
    <location>
        <begin position="441"/>
        <end position="477"/>
    </location>
</feature>
<protein>
    <submittedName>
        <fullName evidence="3">Uncharacterized protein</fullName>
    </submittedName>
</protein>
<gene>
    <name evidence="3" type="ORF">Micbo1qcDRAFT_51104</name>
</gene>
<feature type="compositionally biased region" description="Polar residues" evidence="2">
    <location>
        <begin position="445"/>
        <end position="477"/>
    </location>
</feature>
<dbReference type="InParanoid" id="A0A136J711"/>
<feature type="region of interest" description="Disordered" evidence="2">
    <location>
        <begin position="210"/>
        <end position="262"/>
    </location>
</feature>
<dbReference type="AlphaFoldDB" id="A0A136J711"/>
<proteinExistence type="predicted"/>
<feature type="coiled-coil region" evidence="1">
    <location>
        <begin position="79"/>
        <end position="125"/>
    </location>
</feature>